<feature type="transmembrane region" description="Helical" evidence="5">
    <location>
        <begin position="285"/>
        <end position="306"/>
    </location>
</feature>
<feature type="transmembrane region" description="Helical" evidence="5">
    <location>
        <begin position="257"/>
        <end position="276"/>
    </location>
</feature>
<dbReference type="GO" id="GO:0005886">
    <property type="term" value="C:plasma membrane"/>
    <property type="evidence" value="ECO:0007669"/>
    <property type="project" value="UniProtKB-SubCell"/>
</dbReference>
<feature type="transmembrane region" description="Helical" evidence="5">
    <location>
        <begin position="318"/>
        <end position="338"/>
    </location>
</feature>
<dbReference type="GO" id="GO:0042773">
    <property type="term" value="P:ATP synthesis coupled electron transport"/>
    <property type="evidence" value="ECO:0007669"/>
    <property type="project" value="InterPro"/>
</dbReference>
<dbReference type="Pfam" id="PF00361">
    <property type="entry name" value="Proton_antipo_M"/>
    <property type="match status" value="1"/>
</dbReference>
<evidence type="ECO:0000313" key="8">
    <source>
        <dbReference type="EMBL" id="AGQ19688.1"/>
    </source>
</evidence>
<evidence type="ECO:0000256" key="5">
    <source>
        <dbReference type="HAMAP-Rule" id="MF_00445"/>
    </source>
</evidence>
<comment type="similarity">
    <text evidence="5">Belongs to the complex I subunit 2 family.</text>
</comment>
<dbReference type="EMBL" id="KC811140">
    <property type="protein sequence ID" value="AGQ19688.1"/>
    <property type="molecule type" value="Genomic_DNA"/>
</dbReference>
<evidence type="ECO:0000259" key="7">
    <source>
        <dbReference type="Pfam" id="PF00361"/>
    </source>
</evidence>
<feature type="transmembrane region" description="Helical" evidence="5">
    <location>
        <begin position="226"/>
        <end position="251"/>
    </location>
</feature>
<feature type="transmembrane region" description="Helical" evidence="5">
    <location>
        <begin position="446"/>
        <end position="465"/>
    </location>
</feature>
<evidence type="ECO:0000256" key="4">
    <source>
        <dbReference type="ARBA" id="ARBA00023136"/>
    </source>
</evidence>
<comment type="subcellular location">
    <subcellularLocation>
        <location evidence="5">Cell membrane</location>
        <topology evidence="5">Multi-pass membrane protein</topology>
    </subcellularLocation>
    <subcellularLocation>
        <location evidence="1">Endomembrane system</location>
        <topology evidence="1">Multi-pass membrane protein</topology>
    </subcellularLocation>
    <subcellularLocation>
        <location evidence="6">Membrane</location>
        <topology evidence="6">Multi-pass membrane protein</topology>
    </subcellularLocation>
</comment>
<accession>S5DQ05</accession>
<dbReference type="InterPro" id="IPR001750">
    <property type="entry name" value="ND/Mrp_TM"/>
</dbReference>
<feature type="transmembrane region" description="Helical" evidence="5">
    <location>
        <begin position="192"/>
        <end position="214"/>
    </location>
</feature>
<organism evidence="8">
    <name type="scientific">Candidatus Actinomarina minuta</name>
    <dbReference type="NCBI Taxonomy" id="1389454"/>
    <lineage>
        <taxon>Bacteria</taxon>
        <taxon>Bacillati</taxon>
        <taxon>Actinomycetota</taxon>
        <taxon>Actinomycetes</taxon>
        <taxon>Candidatus Actinomarinidae</taxon>
        <taxon>Candidatus Actinomarinales</taxon>
        <taxon>Candidatus Actinomarineae</taxon>
        <taxon>Candidatus Actinomarinaceae</taxon>
        <taxon>Candidatus Actinomarina</taxon>
    </lineage>
</organism>
<dbReference type="InterPro" id="IPR010096">
    <property type="entry name" value="NADH-Q_OxRdtase_suN/2"/>
</dbReference>
<keyword evidence="5" id="KW-0520">NAD</keyword>
<keyword evidence="5" id="KW-1278">Translocase</keyword>
<dbReference type="PANTHER" id="PTHR22773">
    <property type="entry name" value="NADH DEHYDROGENASE"/>
    <property type="match status" value="1"/>
</dbReference>
<protein>
    <recommendedName>
        <fullName evidence="5">NADH-quinone oxidoreductase subunit N</fullName>
        <ecNumber evidence="5">7.1.1.-</ecNumber>
    </recommendedName>
    <alternativeName>
        <fullName evidence="5">NADH dehydrogenase I subunit N</fullName>
    </alternativeName>
    <alternativeName>
        <fullName evidence="5">NDH-1 subunit N</fullName>
    </alternativeName>
</protein>
<proteinExistence type="inferred from homology"/>
<dbReference type="GO" id="GO:0048038">
    <property type="term" value="F:quinone binding"/>
    <property type="evidence" value="ECO:0007669"/>
    <property type="project" value="UniProtKB-KW"/>
</dbReference>
<dbReference type="GO" id="GO:0008137">
    <property type="term" value="F:NADH dehydrogenase (ubiquinone) activity"/>
    <property type="evidence" value="ECO:0007669"/>
    <property type="project" value="InterPro"/>
</dbReference>
<sequence length="478" mass="51878">MTIVSAISLDLLLPRKLKYIVALVSILGSLIAFVPIIFQYANYSSPEILFEGSYVIDKFSLILKGLFILVTYLTFLLSVNFVESDEYYQGEYYFLLLSSLLGALVVTSSRDLLTMFIGIELASTPMFLLSGWKKGDQKSNEGSIKFFLLGVLSASLILYGFSLLYGVTGKLVFSDIANTLIQSDLNQSPVTLLSAILILAGIGFKISIVPFHSWAPDTYEGAPLPVTAYLSVSSKATGFVALIILISKVFYDSGQSLGIILVFISGITMFVGNLSALQQTNPVRLLAYSSIAQAGFILAPLAVAGITSNYEDGVYASVTYLIIYAFMNIGAFLVINLLQRNIQSDDMYDWGGLAREMPLAGIFAVIFFFSLAGIPPLGGWFAKFVVFRSLLSTGEIFGLSLGIIGAINAVIALVYYSRISKILWMDSPNENVKSNNDTLIPSPLRVVGFVSLILTIVSGIFPGIFSNLGEASSIFFNS</sequence>
<evidence type="ECO:0000256" key="6">
    <source>
        <dbReference type="RuleBase" id="RU000320"/>
    </source>
</evidence>
<feature type="transmembrane region" description="Helical" evidence="5">
    <location>
        <begin position="20"/>
        <end position="41"/>
    </location>
</feature>
<dbReference type="NCBIfam" id="TIGR01770">
    <property type="entry name" value="NDH_I_N"/>
    <property type="match status" value="1"/>
</dbReference>
<feature type="transmembrane region" description="Helical" evidence="5">
    <location>
        <begin position="115"/>
        <end position="132"/>
    </location>
</feature>
<feature type="transmembrane region" description="Helical" evidence="5">
    <location>
        <begin position="359"/>
        <end position="381"/>
    </location>
</feature>
<reference evidence="8" key="1">
    <citation type="journal article" date="2013" name="Sci. Rep.">
        <title>Metagenomics uncovers a new group of low GC and ultra-small marine Actinobacteria.</title>
        <authorList>
            <person name="Ghai R."/>
            <person name="Mizuno C.M."/>
            <person name="Picazo A."/>
            <person name="Camacho A."/>
            <person name="Rodriguez-Valera F."/>
        </authorList>
    </citation>
    <scope>NUCLEOTIDE SEQUENCE</scope>
</reference>
<comment type="subunit">
    <text evidence="5">NDH-1 is composed of 14 different subunits. Subunits NuoA, H, J, K, L, M, N constitute the membrane sector of the complex.</text>
</comment>
<comment type="catalytic activity">
    <reaction evidence="5">
        <text>a quinone + NADH + 5 H(+)(in) = a quinol + NAD(+) + 4 H(+)(out)</text>
        <dbReference type="Rhea" id="RHEA:57888"/>
        <dbReference type="ChEBI" id="CHEBI:15378"/>
        <dbReference type="ChEBI" id="CHEBI:24646"/>
        <dbReference type="ChEBI" id="CHEBI:57540"/>
        <dbReference type="ChEBI" id="CHEBI:57945"/>
        <dbReference type="ChEBI" id="CHEBI:132124"/>
    </reaction>
</comment>
<evidence type="ECO:0000256" key="1">
    <source>
        <dbReference type="ARBA" id="ARBA00004127"/>
    </source>
</evidence>
<dbReference type="AlphaFoldDB" id="S5DQ05"/>
<evidence type="ECO:0000256" key="3">
    <source>
        <dbReference type="ARBA" id="ARBA00022989"/>
    </source>
</evidence>
<feature type="transmembrane region" description="Helical" evidence="5">
    <location>
        <begin position="144"/>
        <end position="165"/>
    </location>
</feature>
<keyword evidence="8" id="KW-0830">Ubiquinone</keyword>
<feature type="domain" description="NADH:quinone oxidoreductase/Mrp antiporter transmembrane" evidence="7">
    <location>
        <begin position="109"/>
        <end position="405"/>
    </location>
</feature>
<keyword evidence="3 5" id="KW-1133">Transmembrane helix</keyword>
<feature type="transmembrane region" description="Helical" evidence="5">
    <location>
        <begin position="92"/>
        <end position="109"/>
    </location>
</feature>
<dbReference type="GO" id="GO:0050136">
    <property type="term" value="F:NADH dehydrogenase (quinone) (non-electrogenic) activity"/>
    <property type="evidence" value="ECO:0007669"/>
    <property type="project" value="UniProtKB-UniRule"/>
</dbReference>
<feature type="transmembrane region" description="Helical" evidence="5">
    <location>
        <begin position="396"/>
        <end position="416"/>
    </location>
</feature>
<dbReference type="HAMAP" id="MF_00445">
    <property type="entry name" value="NDH1_NuoN_1"/>
    <property type="match status" value="1"/>
</dbReference>
<dbReference type="EC" id="7.1.1.-" evidence="5"/>
<dbReference type="GO" id="GO:0012505">
    <property type="term" value="C:endomembrane system"/>
    <property type="evidence" value="ECO:0007669"/>
    <property type="project" value="UniProtKB-SubCell"/>
</dbReference>
<keyword evidence="2 5" id="KW-0812">Transmembrane</keyword>
<keyword evidence="5" id="KW-0813">Transport</keyword>
<name>S5DQ05_9ACTN</name>
<feature type="transmembrane region" description="Helical" evidence="5">
    <location>
        <begin position="61"/>
        <end position="80"/>
    </location>
</feature>
<comment type="function">
    <text evidence="5">NDH-1 shuttles electrons from NADH, via FMN and iron-sulfur (Fe-S) centers, to quinones in the respiratory chain. The immediate electron acceptor for the enzyme in this species is believed to be a menaquinone. Couples the redox reaction to proton translocation (for every two electrons transferred, four hydrogen ions are translocated across the cytoplasmic membrane), and thus conserves the redox energy in a proton gradient.</text>
</comment>
<gene>
    <name evidence="5" type="primary">nuoN</name>
</gene>
<evidence type="ECO:0000256" key="2">
    <source>
        <dbReference type="ARBA" id="ARBA00022692"/>
    </source>
</evidence>
<keyword evidence="5" id="KW-0874">Quinone</keyword>
<keyword evidence="5" id="KW-1003">Cell membrane</keyword>
<keyword evidence="4 5" id="KW-0472">Membrane</keyword>